<dbReference type="PROSITE" id="PS50043">
    <property type="entry name" value="HTH_LUXR_2"/>
    <property type="match status" value="1"/>
</dbReference>
<keyword evidence="1" id="KW-0547">Nucleotide-binding</keyword>
<gene>
    <name evidence="5" type="ORF">Pme01_03180</name>
</gene>
<evidence type="ECO:0000256" key="1">
    <source>
        <dbReference type="ARBA" id="ARBA00022741"/>
    </source>
</evidence>
<comment type="caution">
    <text evidence="5">The sequence shown here is derived from an EMBL/GenBank/DDBJ whole genome shotgun (WGS) entry which is preliminary data.</text>
</comment>
<dbReference type="GO" id="GO:0005524">
    <property type="term" value="F:ATP binding"/>
    <property type="evidence" value="ECO:0007669"/>
    <property type="project" value="UniProtKB-KW"/>
</dbReference>
<dbReference type="Gene3D" id="1.10.10.10">
    <property type="entry name" value="Winged helix-like DNA-binding domain superfamily/Winged helix DNA-binding domain"/>
    <property type="match status" value="1"/>
</dbReference>
<name>A0A8J3WYM3_9ACTN</name>
<dbReference type="InterPro" id="IPR016032">
    <property type="entry name" value="Sig_transdc_resp-reg_C-effctor"/>
</dbReference>
<dbReference type="RefSeq" id="WP_168113018.1">
    <property type="nucleotide sequence ID" value="NZ_BOON01000002.1"/>
</dbReference>
<organism evidence="5 6">
    <name type="scientific">Planosporangium mesophilum</name>
    <dbReference type="NCBI Taxonomy" id="689768"/>
    <lineage>
        <taxon>Bacteria</taxon>
        <taxon>Bacillati</taxon>
        <taxon>Actinomycetota</taxon>
        <taxon>Actinomycetes</taxon>
        <taxon>Micromonosporales</taxon>
        <taxon>Micromonosporaceae</taxon>
        <taxon>Planosporangium</taxon>
    </lineage>
</organism>
<dbReference type="SUPFAM" id="SSF48452">
    <property type="entry name" value="TPR-like"/>
    <property type="match status" value="1"/>
</dbReference>
<feature type="domain" description="HTH luxR-type" evidence="4">
    <location>
        <begin position="869"/>
        <end position="934"/>
    </location>
</feature>
<dbReference type="PRINTS" id="PR00038">
    <property type="entry name" value="HTHLUXR"/>
</dbReference>
<dbReference type="InterPro" id="IPR041664">
    <property type="entry name" value="AAA_16"/>
</dbReference>
<dbReference type="AlphaFoldDB" id="A0A8J3WYM3"/>
<dbReference type="SUPFAM" id="SSF52540">
    <property type="entry name" value="P-loop containing nucleoside triphosphate hydrolases"/>
    <property type="match status" value="1"/>
</dbReference>
<dbReference type="SMART" id="SM00421">
    <property type="entry name" value="HTH_LUXR"/>
    <property type="match status" value="1"/>
</dbReference>
<dbReference type="GO" id="GO:0006355">
    <property type="term" value="P:regulation of DNA-templated transcription"/>
    <property type="evidence" value="ECO:0007669"/>
    <property type="project" value="InterPro"/>
</dbReference>
<feature type="compositionally biased region" description="Gly residues" evidence="3">
    <location>
        <begin position="459"/>
        <end position="469"/>
    </location>
</feature>
<dbReference type="InterPro" id="IPR000792">
    <property type="entry name" value="Tscrpt_reg_LuxR_C"/>
</dbReference>
<evidence type="ECO:0000313" key="6">
    <source>
        <dbReference type="Proteomes" id="UP000599074"/>
    </source>
</evidence>
<proteinExistence type="predicted"/>
<dbReference type="PANTHER" id="PTHR16305:SF35">
    <property type="entry name" value="TRANSCRIPTIONAL ACTIVATOR DOMAIN"/>
    <property type="match status" value="1"/>
</dbReference>
<protein>
    <submittedName>
        <fullName evidence="5">LuxR family transcriptional regulator</fullName>
    </submittedName>
</protein>
<dbReference type="InterPro" id="IPR011990">
    <property type="entry name" value="TPR-like_helical_dom_sf"/>
</dbReference>
<evidence type="ECO:0000259" key="4">
    <source>
        <dbReference type="PROSITE" id="PS50043"/>
    </source>
</evidence>
<dbReference type="GO" id="GO:0004016">
    <property type="term" value="F:adenylate cyclase activity"/>
    <property type="evidence" value="ECO:0007669"/>
    <property type="project" value="TreeGrafter"/>
</dbReference>
<dbReference type="InterPro" id="IPR027417">
    <property type="entry name" value="P-loop_NTPase"/>
</dbReference>
<dbReference type="PANTHER" id="PTHR16305">
    <property type="entry name" value="TESTICULAR SOLUBLE ADENYLYL CYCLASE"/>
    <property type="match status" value="1"/>
</dbReference>
<dbReference type="SUPFAM" id="SSF46894">
    <property type="entry name" value="C-terminal effector domain of the bipartite response regulators"/>
    <property type="match status" value="1"/>
</dbReference>
<dbReference type="Pfam" id="PF00196">
    <property type="entry name" value="GerE"/>
    <property type="match status" value="1"/>
</dbReference>
<evidence type="ECO:0000256" key="2">
    <source>
        <dbReference type="ARBA" id="ARBA00022840"/>
    </source>
</evidence>
<accession>A0A8J3WYM3</accession>
<sequence>MRTTVVGRRDQLTHLRELVGRAAMGHGAALLVEGEAGIGKSALLAHAADEARRLGARVLRGGGIPLDPPPPYGVIRSWLDRCPPGEPAVTDHHLVITKAVIGRIERWCATSPMVVLVDDLQWADPSSLLLLGCVDRAVRQLPLLLVAAYRPTPRSEPLDALLRSLLGRGAESMPLGPLPEPEVAELVTSLLGAPPGPDLYGVLAGAGGNPRYVTELLGALARTGRIRLVQGAATLRGGGALPEVPPPLLDLIRRRLEPMSPAALGLLRAAAVLGGPGVDLTELAAVLGIPVILLWQPVNEAVAAGLLVDAGDQLVFRHDLIRRVLAEDLSASAADALRLRAGRALATAGARVERVARHLTAATGLAPDLVDWLTRAAEALVTRAPELATPLLERTLAQRAADAPQILRVQYARALLWAGRPADAQRAAQEALPETNDSLPGSEPTLDSEALPQANDSLPGGGAPSGGEALPGGARGVTLRWLLAQAYLQSGRVDSALTVAEEVLAGARLSAAEAARFHGFVAQCLLLLGRVEAADVAAEQALAGAGGYDAAYALAASSAVRLIRKCPREALDLADRALVALGDDQIQPDRPFAPHLVRALCLLELDRFGEADAACCDGRRHAERGGQPFLTWHHLASARGRYLHGRWDDALADVLLGLDAPDRLGVAEALRSQAALIAMHRGDFDTYADALARPDPHPYWGRLRLSARTLTWERAGDPHRALLTLLDACHPGPMWTCLAADLARLAGSTGERARAGTAADALGRLAARHAGPHVRAAAELCRGVAEADPALLLTAAETYGEAGRPLYQGYAYEEAADVLAAAGSVAPARAALDSAIGCYERVGAAWDLDRAQARLKGAGIRYRHVRPRPKSGWEALTETERRVAGLVVEGRSNPAIAAELYLSRRTVRNHVSHILAKLGLNSRVELAVSAYANRSR</sequence>
<evidence type="ECO:0000256" key="3">
    <source>
        <dbReference type="SAM" id="MobiDB-lite"/>
    </source>
</evidence>
<dbReference type="Proteomes" id="UP000599074">
    <property type="component" value="Unassembled WGS sequence"/>
</dbReference>
<dbReference type="PROSITE" id="PS00622">
    <property type="entry name" value="HTH_LUXR_1"/>
    <property type="match status" value="1"/>
</dbReference>
<dbReference type="Pfam" id="PF13191">
    <property type="entry name" value="AAA_16"/>
    <property type="match status" value="1"/>
</dbReference>
<dbReference type="GO" id="GO:0005737">
    <property type="term" value="C:cytoplasm"/>
    <property type="evidence" value="ECO:0007669"/>
    <property type="project" value="TreeGrafter"/>
</dbReference>
<reference evidence="5" key="1">
    <citation type="submission" date="2021-01" db="EMBL/GenBank/DDBJ databases">
        <title>Whole genome shotgun sequence of Planosporangium mesophilum NBRC 109066.</title>
        <authorList>
            <person name="Komaki H."/>
            <person name="Tamura T."/>
        </authorList>
    </citation>
    <scope>NUCLEOTIDE SEQUENCE</scope>
    <source>
        <strain evidence="5">NBRC 109066</strain>
    </source>
</reference>
<dbReference type="Gene3D" id="1.25.40.10">
    <property type="entry name" value="Tetratricopeptide repeat domain"/>
    <property type="match status" value="1"/>
</dbReference>
<keyword evidence="6" id="KW-1185">Reference proteome</keyword>
<dbReference type="EMBL" id="BOON01000002">
    <property type="protein sequence ID" value="GII20721.1"/>
    <property type="molecule type" value="Genomic_DNA"/>
</dbReference>
<dbReference type="InterPro" id="IPR036388">
    <property type="entry name" value="WH-like_DNA-bd_sf"/>
</dbReference>
<feature type="region of interest" description="Disordered" evidence="3">
    <location>
        <begin position="426"/>
        <end position="469"/>
    </location>
</feature>
<dbReference type="GO" id="GO:0003677">
    <property type="term" value="F:DNA binding"/>
    <property type="evidence" value="ECO:0007669"/>
    <property type="project" value="InterPro"/>
</dbReference>
<dbReference type="CDD" id="cd06170">
    <property type="entry name" value="LuxR_C_like"/>
    <property type="match status" value="1"/>
</dbReference>
<keyword evidence="2" id="KW-0067">ATP-binding</keyword>
<evidence type="ECO:0000313" key="5">
    <source>
        <dbReference type="EMBL" id="GII20721.1"/>
    </source>
</evidence>